<reference evidence="2" key="1">
    <citation type="submission" date="2015-11" db="EMBL/GenBank/DDBJ databases">
        <title>De novo transcriptome assembly of four potential Pierce s Disease insect vectors from Arizona vineyards.</title>
        <authorList>
            <person name="Tassone E.E."/>
        </authorList>
    </citation>
    <scope>NUCLEOTIDE SEQUENCE</scope>
</reference>
<feature type="region of interest" description="Disordered" evidence="1">
    <location>
        <begin position="49"/>
        <end position="171"/>
    </location>
</feature>
<proteinExistence type="predicted"/>
<dbReference type="AlphaFoldDB" id="A0A1B6H3I5"/>
<accession>A0A1B6H3I5</accession>
<feature type="compositionally biased region" description="Acidic residues" evidence="1">
    <location>
        <begin position="98"/>
        <end position="112"/>
    </location>
</feature>
<protein>
    <submittedName>
        <fullName evidence="2">Uncharacterized protein</fullName>
    </submittedName>
</protein>
<feature type="compositionally biased region" description="Polar residues" evidence="1">
    <location>
        <begin position="75"/>
        <end position="91"/>
    </location>
</feature>
<gene>
    <name evidence="2" type="ORF">g.34738</name>
</gene>
<feature type="non-terminal residue" evidence="2">
    <location>
        <position position="171"/>
    </location>
</feature>
<evidence type="ECO:0000256" key="1">
    <source>
        <dbReference type="SAM" id="MobiDB-lite"/>
    </source>
</evidence>
<feature type="non-terminal residue" evidence="2">
    <location>
        <position position="1"/>
    </location>
</feature>
<evidence type="ECO:0000313" key="2">
    <source>
        <dbReference type="EMBL" id="JAS69245.1"/>
    </source>
</evidence>
<sequence>PSSSSSGDNLNTITDQLSTMRHGFIERHGTEPVVNLMYSDKGSTASRISLSVADEVNRETVPQPQEEAAGPSSPDRLSSSANTSLQVNQGSPLAAPMSDDEEDFVMDSDDNMESSRSPPPPPPLSQQQQASPRHGTEPVVNLMYSDKGSTASRISLSVADEVNRETVPQPQ</sequence>
<dbReference type="EMBL" id="GECZ01000524">
    <property type="protein sequence ID" value="JAS69245.1"/>
    <property type="molecule type" value="Transcribed_RNA"/>
</dbReference>
<organism evidence="2">
    <name type="scientific">Cuerna arida</name>
    <dbReference type="NCBI Taxonomy" id="1464854"/>
    <lineage>
        <taxon>Eukaryota</taxon>
        <taxon>Metazoa</taxon>
        <taxon>Ecdysozoa</taxon>
        <taxon>Arthropoda</taxon>
        <taxon>Hexapoda</taxon>
        <taxon>Insecta</taxon>
        <taxon>Pterygota</taxon>
        <taxon>Neoptera</taxon>
        <taxon>Paraneoptera</taxon>
        <taxon>Hemiptera</taxon>
        <taxon>Auchenorrhyncha</taxon>
        <taxon>Membracoidea</taxon>
        <taxon>Cicadellidae</taxon>
        <taxon>Cicadellinae</taxon>
        <taxon>Proconiini</taxon>
        <taxon>Cuerna</taxon>
    </lineage>
</organism>
<name>A0A1B6H3I5_9HEMI</name>